<evidence type="ECO:0000313" key="3">
    <source>
        <dbReference type="Proteomes" id="UP001228113"/>
    </source>
</evidence>
<dbReference type="RefSeq" id="WP_316410276.1">
    <property type="nucleotide sequence ID" value="NZ_AP027081.1"/>
</dbReference>
<feature type="region of interest" description="Disordered" evidence="1">
    <location>
        <begin position="1"/>
        <end position="23"/>
    </location>
</feature>
<protein>
    <submittedName>
        <fullName evidence="2">Uncharacterized protein</fullName>
    </submittedName>
</protein>
<evidence type="ECO:0000313" key="2">
    <source>
        <dbReference type="EMBL" id="BDU77439.1"/>
    </source>
</evidence>
<reference evidence="2" key="1">
    <citation type="journal article" date="2023" name="Int. J. Syst. Evol. Microbiol.">
        <title>Mesoterricola silvestris gen. nov., sp. nov., Mesoterricola sediminis sp. nov., Geothrix oryzae sp. nov., Geothrix edaphica sp. nov., Geothrix rubra sp. nov., and Geothrix limicola sp. nov., six novel members of Acidobacteriota isolated from soils.</title>
        <authorList>
            <person name="Itoh H."/>
            <person name="Sugisawa Y."/>
            <person name="Mise K."/>
            <person name="Xu Z."/>
            <person name="Kuniyasu M."/>
            <person name="Ushijima N."/>
            <person name="Kawano K."/>
            <person name="Kobayashi E."/>
            <person name="Shiratori Y."/>
            <person name="Masuda Y."/>
            <person name="Senoo K."/>
        </authorList>
    </citation>
    <scope>NUCLEOTIDE SEQUENCE</scope>
    <source>
        <strain evidence="2">W786</strain>
    </source>
</reference>
<name>A0AA48GTH4_9BACT</name>
<proteinExistence type="predicted"/>
<accession>A0AA48GTH4</accession>
<sequence>MPRRSDHPGPTLEDTFGPTEGEPSTQYLAVIEWVRKDMGVAEWHADRLGRNRNPQLAFPFITFSVLPGNEVRPWLKKVGLAAVQKGMPLALQQGWVTGVDE</sequence>
<dbReference type="Proteomes" id="UP001228113">
    <property type="component" value="Chromosome"/>
</dbReference>
<evidence type="ECO:0000256" key="1">
    <source>
        <dbReference type="SAM" id="MobiDB-lite"/>
    </source>
</evidence>
<organism evidence="2 3">
    <name type="scientific">Mesoterricola sediminis</name>
    <dbReference type="NCBI Taxonomy" id="2927980"/>
    <lineage>
        <taxon>Bacteria</taxon>
        <taxon>Pseudomonadati</taxon>
        <taxon>Acidobacteriota</taxon>
        <taxon>Holophagae</taxon>
        <taxon>Holophagales</taxon>
        <taxon>Holophagaceae</taxon>
        <taxon>Mesoterricola</taxon>
    </lineage>
</organism>
<dbReference type="KEGG" id="msea:METESE_23970"/>
<dbReference type="AlphaFoldDB" id="A0AA48GTH4"/>
<keyword evidence="3" id="KW-1185">Reference proteome</keyword>
<dbReference type="EMBL" id="AP027081">
    <property type="protein sequence ID" value="BDU77439.1"/>
    <property type="molecule type" value="Genomic_DNA"/>
</dbReference>
<gene>
    <name evidence="2" type="ORF">METESE_23970</name>
</gene>